<name>A0A0P1FL42_9RHOB</name>
<dbReference type="InterPro" id="IPR023393">
    <property type="entry name" value="START-like_dom_sf"/>
</dbReference>
<dbReference type="EMBL" id="CYSC01000044">
    <property type="protein sequence ID" value="CUH74125.1"/>
    <property type="molecule type" value="Genomic_DNA"/>
</dbReference>
<dbReference type="SUPFAM" id="SSF55961">
    <property type="entry name" value="Bet v1-like"/>
    <property type="match status" value="1"/>
</dbReference>
<reference evidence="1 3" key="1">
    <citation type="submission" date="2015-09" db="EMBL/GenBank/DDBJ databases">
        <authorList>
            <person name="Rodrigo-Torres L."/>
            <person name="Arahal D.R."/>
        </authorList>
    </citation>
    <scope>NUCLEOTIDE SEQUENCE [LARGE SCALE GENOMIC DNA]</scope>
    <source>
        <strain evidence="1 3">CECT 5118</strain>
    </source>
</reference>
<evidence type="ECO:0000313" key="4">
    <source>
        <dbReference type="Proteomes" id="UP000051887"/>
    </source>
</evidence>
<organism evidence="2 4">
    <name type="scientific">Thalassovita autumnalis</name>
    <dbReference type="NCBI Taxonomy" id="2072972"/>
    <lineage>
        <taxon>Bacteria</taxon>
        <taxon>Pseudomonadati</taxon>
        <taxon>Pseudomonadota</taxon>
        <taxon>Alphaproteobacteria</taxon>
        <taxon>Rhodobacterales</taxon>
        <taxon>Roseobacteraceae</taxon>
        <taxon>Thalassovita</taxon>
    </lineage>
</organism>
<protein>
    <recommendedName>
        <fullName evidence="5">Polyketide cyclase / dehydrase and lipid transport</fullName>
    </recommendedName>
</protein>
<dbReference type="AlphaFoldDB" id="A0A0P1FL42"/>
<dbReference type="OrthoDB" id="7860307at2"/>
<proteinExistence type="predicted"/>
<reference evidence="2 4" key="2">
    <citation type="submission" date="2015-09" db="EMBL/GenBank/DDBJ databases">
        <authorList>
            <consortium name="Swine Surveillance"/>
        </authorList>
    </citation>
    <scope>NUCLEOTIDE SEQUENCE [LARGE SCALE GENOMIC DNA]</scope>
    <source>
        <strain evidence="2 4">5120</strain>
    </source>
</reference>
<evidence type="ECO:0000313" key="3">
    <source>
        <dbReference type="Proteomes" id="UP000051086"/>
    </source>
</evidence>
<evidence type="ECO:0008006" key="5">
    <source>
        <dbReference type="Google" id="ProtNLM"/>
    </source>
</evidence>
<keyword evidence="3" id="KW-1185">Reference proteome</keyword>
<accession>A0A0P1FL42</accession>
<evidence type="ECO:0000313" key="2">
    <source>
        <dbReference type="EMBL" id="CUH74125.1"/>
    </source>
</evidence>
<evidence type="ECO:0000313" key="1">
    <source>
        <dbReference type="EMBL" id="CUH68604.1"/>
    </source>
</evidence>
<sequence>MNFSAKEDVDVSIDHVFAMMTDFSSFETAALRRGVEVQRQDMLSVPGVGMEWDLKFHYRGKLREVALRLVEFDPPNAIRFRGDGQGMAGKIDVDLVAMSPERTRISIDVELEANNLAARLVLQSLKLARTKMNKTFHTRVAAYATQLEDRFRQIS</sequence>
<gene>
    <name evidence="1" type="ORF">TL5118_02689</name>
    <name evidence="2" type="ORF">TL5120_03943</name>
</gene>
<dbReference type="EMBL" id="CYSB01000035">
    <property type="protein sequence ID" value="CUH68604.1"/>
    <property type="molecule type" value="Genomic_DNA"/>
</dbReference>
<dbReference type="RefSeq" id="WP_058245251.1">
    <property type="nucleotide sequence ID" value="NZ_CYSB01000035.1"/>
</dbReference>
<dbReference type="Gene3D" id="3.30.530.20">
    <property type="match status" value="1"/>
</dbReference>
<dbReference type="Proteomes" id="UP000051887">
    <property type="component" value="Unassembled WGS sequence"/>
</dbReference>
<dbReference type="Proteomes" id="UP000051086">
    <property type="component" value="Unassembled WGS sequence"/>
</dbReference>